<reference evidence="3" key="1">
    <citation type="journal article" date="2014" name="Proc. Natl. Acad. Sci. U.S.A.">
        <title>Extensive sampling of basidiomycete genomes demonstrates inadequacy of the white-rot/brown-rot paradigm for wood decay fungi.</title>
        <authorList>
            <person name="Riley R."/>
            <person name="Salamov A.A."/>
            <person name="Brown D.W."/>
            <person name="Nagy L.G."/>
            <person name="Floudas D."/>
            <person name="Held B.W."/>
            <person name="Levasseur A."/>
            <person name="Lombard V."/>
            <person name="Morin E."/>
            <person name="Otillar R."/>
            <person name="Lindquist E.A."/>
            <person name="Sun H."/>
            <person name="LaButti K.M."/>
            <person name="Schmutz J."/>
            <person name="Jabbour D."/>
            <person name="Luo H."/>
            <person name="Baker S.E."/>
            <person name="Pisabarro A.G."/>
            <person name="Walton J.D."/>
            <person name="Blanchette R.A."/>
            <person name="Henrissat B."/>
            <person name="Martin F."/>
            <person name="Cullen D."/>
            <person name="Hibbett D.S."/>
            <person name="Grigoriev I.V."/>
        </authorList>
    </citation>
    <scope>NUCLEOTIDE SEQUENCE [LARGE SCALE GENOMIC DNA]</scope>
    <source>
        <strain evidence="3">FD-172 SS1</strain>
    </source>
</reference>
<gene>
    <name evidence="2" type="ORF">BOTBODRAFT_213252</name>
</gene>
<dbReference type="HOGENOM" id="CLU_2512317_0_0_1"/>
<proteinExistence type="predicted"/>
<dbReference type="EMBL" id="KL198016">
    <property type="protein sequence ID" value="KDQ21779.1"/>
    <property type="molecule type" value="Genomic_DNA"/>
</dbReference>
<protein>
    <submittedName>
        <fullName evidence="2">Uncharacterized protein</fullName>
    </submittedName>
</protein>
<accession>A0A067N1Q3</accession>
<evidence type="ECO:0000313" key="2">
    <source>
        <dbReference type="EMBL" id="KDQ21779.1"/>
    </source>
</evidence>
<evidence type="ECO:0000313" key="3">
    <source>
        <dbReference type="Proteomes" id="UP000027195"/>
    </source>
</evidence>
<dbReference type="Proteomes" id="UP000027195">
    <property type="component" value="Unassembled WGS sequence"/>
</dbReference>
<organism evidence="2 3">
    <name type="scientific">Botryobasidium botryosum (strain FD-172 SS1)</name>
    <dbReference type="NCBI Taxonomy" id="930990"/>
    <lineage>
        <taxon>Eukaryota</taxon>
        <taxon>Fungi</taxon>
        <taxon>Dikarya</taxon>
        <taxon>Basidiomycota</taxon>
        <taxon>Agaricomycotina</taxon>
        <taxon>Agaricomycetes</taxon>
        <taxon>Cantharellales</taxon>
        <taxon>Botryobasidiaceae</taxon>
        <taxon>Botryobasidium</taxon>
    </lineage>
</organism>
<feature type="region of interest" description="Disordered" evidence="1">
    <location>
        <begin position="13"/>
        <end position="35"/>
    </location>
</feature>
<keyword evidence="3" id="KW-1185">Reference proteome</keyword>
<dbReference type="AlphaFoldDB" id="A0A067N1Q3"/>
<dbReference type="InParanoid" id="A0A067N1Q3"/>
<sequence>MAVARFRIEIAGRKPGLPPANPSFPSTDDRSRPRSLVSHNLRPLATTATVISPLAPSVPKITIPYSALIDAHRIWRSCRALMLLA</sequence>
<name>A0A067N1Q3_BOTB1</name>
<evidence type="ECO:0000256" key="1">
    <source>
        <dbReference type="SAM" id="MobiDB-lite"/>
    </source>
</evidence>